<sequence length="355" mass="38824">MDRSGGGGDGDDDDDDDDDGDDDDDDDDGYRNRKPNEHKHQEFHDTSVLHFGRAVDFKCSACLEISGKLSWIIIDRSPVNEQSVPLTDPRVNFGRVDVSPFTVSVALLHLLPLLHCLYCSYCFSCPAYISPIASPALTLFHTLPLLLFLYYSNCLSNPASTFHTDSPLLLYTSYCFSCFAHISTASLVLPTFTIPHTTSYALPMVHTASPTLCLLLLLLLLLCLYFFYCFSCPAQTPFTTSNVPTAPPAPPLLHMLLLLRFVYSSYFFNGFLYLARYCLYCSYRFLCPSLTASNASPKSDLPASSTIVPVPTASSAAIPRANLGAASPASASTAAGNWRSKMLLQLTAFPAALSL</sequence>
<proteinExistence type="predicted"/>
<dbReference type="AlphaFoldDB" id="A0AAV4ACB3"/>
<organism evidence="3 4">
    <name type="scientific">Plakobranchus ocellatus</name>
    <dbReference type="NCBI Taxonomy" id="259542"/>
    <lineage>
        <taxon>Eukaryota</taxon>
        <taxon>Metazoa</taxon>
        <taxon>Spiralia</taxon>
        <taxon>Lophotrochozoa</taxon>
        <taxon>Mollusca</taxon>
        <taxon>Gastropoda</taxon>
        <taxon>Heterobranchia</taxon>
        <taxon>Euthyneura</taxon>
        <taxon>Panpulmonata</taxon>
        <taxon>Sacoglossa</taxon>
        <taxon>Placobranchoidea</taxon>
        <taxon>Plakobranchidae</taxon>
        <taxon>Plakobranchus</taxon>
    </lineage>
</organism>
<feature type="transmembrane region" description="Helical" evidence="2">
    <location>
        <begin position="171"/>
        <end position="192"/>
    </location>
</feature>
<keyword evidence="4" id="KW-1185">Reference proteome</keyword>
<feature type="transmembrane region" description="Helical" evidence="2">
    <location>
        <begin position="204"/>
        <end position="228"/>
    </location>
</feature>
<comment type="caution">
    <text evidence="3">The sequence shown here is derived from an EMBL/GenBank/DDBJ whole genome shotgun (WGS) entry which is preliminary data.</text>
</comment>
<evidence type="ECO:0000256" key="1">
    <source>
        <dbReference type="SAM" id="MobiDB-lite"/>
    </source>
</evidence>
<dbReference type="Proteomes" id="UP000735302">
    <property type="component" value="Unassembled WGS sequence"/>
</dbReference>
<keyword evidence="2" id="KW-1133">Transmembrane helix</keyword>
<name>A0AAV4ACB3_9GAST</name>
<evidence type="ECO:0000256" key="2">
    <source>
        <dbReference type="SAM" id="Phobius"/>
    </source>
</evidence>
<evidence type="ECO:0000313" key="4">
    <source>
        <dbReference type="Proteomes" id="UP000735302"/>
    </source>
</evidence>
<feature type="compositionally biased region" description="Basic and acidic residues" evidence="1">
    <location>
        <begin position="29"/>
        <end position="39"/>
    </location>
</feature>
<accession>A0AAV4ACB3</accession>
<evidence type="ECO:0008006" key="5">
    <source>
        <dbReference type="Google" id="ProtNLM"/>
    </source>
</evidence>
<evidence type="ECO:0000313" key="3">
    <source>
        <dbReference type="EMBL" id="GFO04398.1"/>
    </source>
</evidence>
<feature type="region of interest" description="Disordered" evidence="1">
    <location>
        <begin position="1"/>
        <end position="39"/>
    </location>
</feature>
<feature type="transmembrane region" description="Helical" evidence="2">
    <location>
        <begin position="101"/>
        <end position="121"/>
    </location>
</feature>
<keyword evidence="2" id="KW-0472">Membrane</keyword>
<protein>
    <recommendedName>
        <fullName evidence="5">Yippee domain-containing protein</fullName>
    </recommendedName>
</protein>
<feature type="compositionally biased region" description="Acidic residues" evidence="1">
    <location>
        <begin position="9"/>
        <end position="28"/>
    </location>
</feature>
<keyword evidence="2" id="KW-0812">Transmembrane</keyword>
<dbReference type="EMBL" id="BLXT01003739">
    <property type="protein sequence ID" value="GFO04398.1"/>
    <property type="molecule type" value="Genomic_DNA"/>
</dbReference>
<gene>
    <name evidence="3" type="ORF">PoB_003090300</name>
</gene>
<reference evidence="3 4" key="1">
    <citation type="journal article" date="2021" name="Elife">
        <title>Chloroplast acquisition without the gene transfer in kleptoplastic sea slugs, Plakobranchus ocellatus.</title>
        <authorList>
            <person name="Maeda T."/>
            <person name="Takahashi S."/>
            <person name="Yoshida T."/>
            <person name="Shimamura S."/>
            <person name="Takaki Y."/>
            <person name="Nagai Y."/>
            <person name="Toyoda A."/>
            <person name="Suzuki Y."/>
            <person name="Arimoto A."/>
            <person name="Ishii H."/>
            <person name="Satoh N."/>
            <person name="Nishiyama T."/>
            <person name="Hasebe M."/>
            <person name="Maruyama T."/>
            <person name="Minagawa J."/>
            <person name="Obokata J."/>
            <person name="Shigenobu S."/>
        </authorList>
    </citation>
    <scope>NUCLEOTIDE SEQUENCE [LARGE SCALE GENOMIC DNA]</scope>
</reference>
<feature type="transmembrane region" description="Helical" evidence="2">
    <location>
        <begin position="128"/>
        <end position="151"/>
    </location>
</feature>
<feature type="transmembrane region" description="Helical" evidence="2">
    <location>
        <begin position="252"/>
        <end position="275"/>
    </location>
</feature>